<dbReference type="AlphaFoldDB" id="A0AAV6YEB0"/>
<proteinExistence type="predicted"/>
<feature type="non-terminal residue" evidence="1">
    <location>
        <position position="1"/>
    </location>
</feature>
<sequence length="94" mass="10227">LDLEVQKRHMALSSLFMELLMVMNNASVTTAESLRGALLKWIDSKVQGMLVMPLLTAACQSLASIRHMAEATEACILAYFKDAAVNCPLSQGDV</sequence>
<comment type="caution">
    <text evidence="1">The sequence shown here is derived from an EMBL/GenBank/DDBJ whole genome shotgun (WGS) entry which is preliminary data.</text>
</comment>
<organism evidence="1 2">
    <name type="scientific">Engystomops pustulosus</name>
    <name type="common">Tungara frog</name>
    <name type="synonym">Physalaemus pustulosus</name>
    <dbReference type="NCBI Taxonomy" id="76066"/>
    <lineage>
        <taxon>Eukaryota</taxon>
        <taxon>Metazoa</taxon>
        <taxon>Chordata</taxon>
        <taxon>Craniata</taxon>
        <taxon>Vertebrata</taxon>
        <taxon>Euteleostomi</taxon>
        <taxon>Amphibia</taxon>
        <taxon>Batrachia</taxon>
        <taxon>Anura</taxon>
        <taxon>Neobatrachia</taxon>
        <taxon>Hyloidea</taxon>
        <taxon>Leptodactylidae</taxon>
        <taxon>Leiuperinae</taxon>
        <taxon>Engystomops</taxon>
    </lineage>
</organism>
<name>A0AAV6YEB0_ENGPU</name>
<dbReference type="Proteomes" id="UP000824782">
    <property type="component" value="Unassembled WGS sequence"/>
</dbReference>
<reference evidence="1" key="1">
    <citation type="thesis" date="2020" institute="ProQuest LLC" country="789 East Eisenhower Parkway, Ann Arbor, MI, USA">
        <title>Comparative Genomics and Chromosome Evolution.</title>
        <authorList>
            <person name="Mudd A.B."/>
        </authorList>
    </citation>
    <scope>NUCLEOTIDE SEQUENCE</scope>
    <source>
        <strain evidence="1">237g6f4</strain>
        <tissue evidence="1">Blood</tissue>
    </source>
</reference>
<evidence type="ECO:0000313" key="1">
    <source>
        <dbReference type="EMBL" id="KAG8534498.1"/>
    </source>
</evidence>
<dbReference type="EMBL" id="WNYA01103480">
    <property type="protein sequence ID" value="KAG8534498.1"/>
    <property type="molecule type" value="Genomic_DNA"/>
</dbReference>
<evidence type="ECO:0000313" key="2">
    <source>
        <dbReference type="Proteomes" id="UP000824782"/>
    </source>
</evidence>
<gene>
    <name evidence="1" type="ORF">GDO81_019347</name>
</gene>
<protein>
    <submittedName>
        <fullName evidence="1">Uncharacterized protein</fullName>
    </submittedName>
</protein>
<accession>A0AAV6YEB0</accession>
<keyword evidence="2" id="KW-1185">Reference proteome</keyword>